<reference evidence="3" key="1">
    <citation type="journal article" date="2019" name="Int. J. Syst. Evol. Microbiol.">
        <title>The Global Catalogue of Microorganisms (GCM) 10K type strain sequencing project: providing services to taxonomists for standard genome sequencing and annotation.</title>
        <authorList>
            <consortium name="The Broad Institute Genomics Platform"/>
            <consortium name="The Broad Institute Genome Sequencing Center for Infectious Disease"/>
            <person name="Wu L."/>
            <person name="Ma J."/>
        </authorList>
    </citation>
    <scope>NUCLEOTIDE SEQUENCE [LARGE SCALE GENOMIC DNA]</scope>
    <source>
        <strain evidence="3">CCUG 50754</strain>
    </source>
</reference>
<organism evidence="2 3">
    <name type="scientific">Microbacterium koreense</name>
    <dbReference type="NCBI Taxonomy" id="323761"/>
    <lineage>
        <taxon>Bacteria</taxon>
        <taxon>Bacillati</taxon>
        <taxon>Actinomycetota</taxon>
        <taxon>Actinomycetes</taxon>
        <taxon>Micrococcales</taxon>
        <taxon>Microbacteriaceae</taxon>
        <taxon>Microbacterium</taxon>
    </lineage>
</organism>
<dbReference type="EMBL" id="JBHTIM010000001">
    <property type="protein sequence ID" value="MFD0781228.1"/>
    <property type="molecule type" value="Genomic_DNA"/>
</dbReference>
<dbReference type="Proteomes" id="UP001597042">
    <property type="component" value="Unassembled WGS sequence"/>
</dbReference>
<name>A0ABW2ZS34_9MICO</name>
<feature type="transmembrane region" description="Helical" evidence="1">
    <location>
        <begin position="12"/>
        <end position="37"/>
    </location>
</feature>
<gene>
    <name evidence="2" type="ORF">ACFQZV_07925</name>
</gene>
<evidence type="ECO:0000256" key="1">
    <source>
        <dbReference type="SAM" id="Phobius"/>
    </source>
</evidence>
<evidence type="ECO:0000313" key="2">
    <source>
        <dbReference type="EMBL" id="MFD0781228.1"/>
    </source>
</evidence>
<keyword evidence="3" id="KW-1185">Reference proteome</keyword>
<accession>A0ABW2ZS34</accession>
<keyword evidence="1" id="KW-0812">Transmembrane</keyword>
<evidence type="ECO:0000313" key="3">
    <source>
        <dbReference type="Proteomes" id="UP001597042"/>
    </source>
</evidence>
<sequence length="148" mass="15452">MRPSLRDEQGSAALEFIVGGLVLLVPVVYLVVALGMIQQQALGVESGARHVARAISTATDAAEADRRARSVLESITREYGIDASRLALNIDCGQSVGGCPRAGATIVVTIQSEVALPLVPPVLDLDRVAVVPVEGVAVQKMSRVWGGP</sequence>
<keyword evidence="1" id="KW-0472">Membrane</keyword>
<keyword evidence="1" id="KW-1133">Transmembrane helix</keyword>
<proteinExistence type="predicted"/>
<protein>
    <submittedName>
        <fullName evidence="2">TadE family protein</fullName>
    </submittedName>
</protein>
<dbReference type="RefSeq" id="WP_378749989.1">
    <property type="nucleotide sequence ID" value="NZ_JBHSSV010000002.1"/>
</dbReference>
<comment type="caution">
    <text evidence="2">The sequence shown here is derived from an EMBL/GenBank/DDBJ whole genome shotgun (WGS) entry which is preliminary data.</text>
</comment>